<proteinExistence type="predicted"/>
<dbReference type="OrthoDB" id="420308at2759"/>
<feature type="non-terminal residue" evidence="1">
    <location>
        <position position="1"/>
    </location>
</feature>
<dbReference type="EMBL" id="CAJNIZ010014149">
    <property type="protein sequence ID" value="CAE7358480.1"/>
    <property type="molecule type" value="Genomic_DNA"/>
</dbReference>
<organism evidence="1 2">
    <name type="scientific">Symbiodinium pilosum</name>
    <name type="common">Dinoflagellate</name>
    <dbReference type="NCBI Taxonomy" id="2952"/>
    <lineage>
        <taxon>Eukaryota</taxon>
        <taxon>Sar</taxon>
        <taxon>Alveolata</taxon>
        <taxon>Dinophyceae</taxon>
        <taxon>Suessiales</taxon>
        <taxon>Symbiodiniaceae</taxon>
        <taxon>Symbiodinium</taxon>
    </lineage>
</organism>
<accession>A0A812PM45</accession>
<evidence type="ECO:0000313" key="2">
    <source>
        <dbReference type="Proteomes" id="UP000649617"/>
    </source>
</evidence>
<keyword evidence="2" id="KW-1185">Reference proteome</keyword>
<feature type="non-terminal residue" evidence="1">
    <location>
        <position position="485"/>
    </location>
</feature>
<gene>
    <name evidence="1" type="primary">NEFH</name>
    <name evidence="1" type="ORF">SPIL2461_LOCUS8550</name>
</gene>
<dbReference type="AlphaFoldDB" id="A0A812PM45"/>
<sequence>DPAEFSERLVTNYASGQSSASNVQSLAASAVTWCTSVGGQVPKHDLVGKLSKLATSGRHPQNAERDLQRAIKKYSKSVKVQISTARVRMLDPSTSEIYLANLPILDPVSWATALWHEGQDVFESVFLGHGGREGAQRFWRNAKENCSWFKDTSIPPEVFSGLLPLNLYGDDVQAYRNSDPGAVSVVGWGCDFSFQNEAMFQTFLATIYSEYCSCPHTYNDILEHMLPMLQRLADPAAGHPWEAAGFRFMLAGVRGDLKWLNVLNGSVLTYLVEASEFCRFPGGLYESAFGVALRAAYASFKQWLKDEHLQATQPRFTPSRLNRKHRGMFPCLASKAINGKRISFWLAGLCVARVERLGGASTELDKLVATTMWSYCAMLRHFDTCGIVLTPAEAQLMHRDGMLHLLSYSHLRKRSSVATGRALNRTSWSVLPKHHHLQHSLDDALTTLINPGSYHLLAAESFVGTIGRMFRFTKLAESLRRAAQH</sequence>
<name>A0A812PM45_SYMPI</name>
<evidence type="ECO:0000313" key="1">
    <source>
        <dbReference type="EMBL" id="CAE7358480.1"/>
    </source>
</evidence>
<comment type="caution">
    <text evidence="1">The sequence shown here is derived from an EMBL/GenBank/DDBJ whole genome shotgun (WGS) entry which is preliminary data.</text>
</comment>
<dbReference type="Proteomes" id="UP000649617">
    <property type="component" value="Unassembled WGS sequence"/>
</dbReference>
<reference evidence="1" key="1">
    <citation type="submission" date="2021-02" db="EMBL/GenBank/DDBJ databases">
        <authorList>
            <person name="Dougan E. K."/>
            <person name="Rhodes N."/>
            <person name="Thang M."/>
            <person name="Chan C."/>
        </authorList>
    </citation>
    <scope>NUCLEOTIDE SEQUENCE</scope>
</reference>
<protein>
    <submittedName>
        <fullName evidence="1">NEFH protein</fullName>
    </submittedName>
</protein>